<gene>
    <name evidence="1" type="ORF">VIOR3934_16591</name>
</gene>
<sequence>MTTDMWSQNYHEATTFYIASSKEADIIKIGITKNIKSRIKNLNSHKLGGVEDFKIVTSVELGKTQAGEFETAMLKIFKQHKTYTDFQSKSEDTYSNETLRVPVIELILAGEALLKGRSKETLELVSCREHHKQDLWGKDTDTHKLREIRSKYIIENSNNKIVDYLWVNHGVIPGRTTVF</sequence>
<evidence type="ECO:0000313" key="1">
    <source>
        <dbReference type="EMBL" id="EGU46900.1"/>
    </source>
</evidence>
<dbReference type="Pfam" id="PF13455">
    <property type="entry name" value="MUG113"/>
    <property type="match status" value="1"/>
</dbReference>
<evidence type="ECO:0000313" key="2">
    <source>
        <dbReference type="Proteomes" id="UP000002817"/>
    </source>
</evidence>
<organism evidence="1 2">
    <name type="scientific">Vibrio orientalis CIP 102891 = ATCC 33934</name>
    <dbReference type="NCBI Taxonomy" id="675816"/>
    <lineage>
        <taxon>Bacteria</taxon>
        <taxon>Pseudomonadati</taxon>
        <taxon>Pseudomonadota</taxon>
        <taxon>Gammaproteobacteria</taxon>
        <taxon>Vibrionales</taxon>
        <taxon>Vibrionaceae</taxon>
        <taxon>Vibrio</taxon>
        <taxon>Vibrio oreintalis group</taxon>
    </lineage>
</organism>
<accession>F9SXD2</accession>
<protein>
    <submittedName>
        <fullName evidence="1">Uncharacterized protein</fullName>
    </submittedName>
</protein>
<dbReference type="AlphaFoldDB" id="F9SXD2"/>
<comment type="caution">
    <text evidence="1">The sequence shown here is derived from an EMBL/GenBank/DDBJ whole genome shotgun (WGS) entry which is preliminary data.</text>
</comment>
<name>F9SXD2_VIBOR</name>
<dbReference type="Proteomes" id="UP000002817">
    <property type="component" value="Unassembled WGS sequence"/>
</dbReference>
<dbReference type="RefSeq" id="WP_004418228.1">
    <property type="nucleotide sequence ID" value="NZ_ACZV01000005.1"/>
</dbReference>
<reference evidence="1 2" key="1">
    <citation type="journal article" date="2012" name="Int. J. Syst. Evol. Microbiol.">
        <title>Vibrio caribbeanicus sp. nov., isolated from the marine sponge Scleritoderma cyanea.</title>
        <authorList>
            <person name="Hoffmann M."/>
            <person name="Monday S.R."/>
            <person name="Allard M.W."/>
            <person name="Strain E.A."/>
            <person name="Whittaker P."/>
            <person name="Naum M."/>
            <person name="McCarthy P.J."/>
            <person name="Lopez J.V."/>
            <person name="Fischer M."/>
            <person name="Brown E.W."/>
        </authorList>
    </citation>
    <scope>NUCLEOTIDE SEQUENCE [LARGE SCALE GENOMIC DNA]</scope>
    <source>
        <strain evidence="2">CIP 102891 / ATCC 33934</strain>
    </source>
</reference>
<proteinExistence type="predicted"/>
<dbReference type="PATRIC" id="fig|675816.5.peg.3574"/>
<dbReference type="EMBL" id="AFWH01000058">
    <property type="protein sequence ID" value="EGU46900.1"/>
    <property type="molecule type" value="Genomic_DNA"/>
</dbReference>